<evidence type="ECO:0000259" key="6">
    <source>
        <dbReference type="SMART" id="SM00644"/>
    </source>
</evidence>
<dbReference type="AlphaFoldDB" id="A0A2S9IAD5"/>
<dbReference type="SMART" id="SM00644">
    <property type="entry name" value="Ami_2"/>
    <property type="match status" value="1"/>
</dbReference>
<dbReference type="InterPro" id="IPR051206">
    <property type="entry name" value="NAMLAA_amidase_2"/>
</dbReference>
<comment type="caution">
    <text evidence="7">The sequence shown here is derived from an EMBL/GenBank/DDBJ whole genome shotgun (WGS) entry which is preliminary data.</text>
</comment>
<evidence type="ECO:0000256" key="4">
    <source>
        <dbReference type="ARBA" id="ARBA00022801"/>
    </source>
</evidence>
<dbReference type="PANTHER" id="PTHR30417">
    <property type="entry name" value="N-ACETYLMURAMOYL-L-ALANINE AMIDASE AMID"/>
    <property type="match status" value="1"/>
</dbReference>
<evidence type="ECO:0000313" key="8">
    <source>
        <dbReference type="Proteomes" id="UP000239181"/>
    </source>
</evidence>
<dbReference type="Pfam" id="PF01510">
    <property type="entry name" value="Amidase_2"/>
    <property type="match status" value="1"/>
</dbReference>
<dbReference type="CDD" id="cd06583">
    <property type="entry name" value="PGRP"/>
    <property type="match status" value="1"/>
</dbReference>
<evidence type="ECO:0000256" key="2">
    <source>
        <dbReference type="ARBA" id="ARBA00007553"/>
    </source>
</evidence>
<comment type="similarity">
    <text evidence="2">Belongs to the N-acetylmuramoyl-L-alanine amidase 2 family.</text>
</comment>
<dbReference type="GO" id="GO:0071555">
    <property type="term" value="P:cell wall organization"/>
    <property type="evidence" value="ECO:0007669"/>
    <property type="project" value="UniProtKB-KW"/>
</dbReference>
<name>A0A2S9IAD5_9GAMM</name>
<comment type="catalytic activity">
    <reaction evidence="1">
        <text>Hydrolyzes the link between N-acetylmuramoyl residues and L-amino acid residues in certain cell-wall glycopeptides.</text>
        <dbReference type="EC" id="3.5.1.28"/>
    </reaction>
</comment>
<dbReference type="GO" id="GO:0009254">
    <property type="term" value="P:peptidoglycan turnover"/>
    <property type="evidence" value="ECO:0007669"/>
    <property type="project" value="TreeGrafter"/>
</dbReference>
<dbReference type="OrthoDB" id="9794842at2"/>
<dbReference type="InterPro" id="IPR002502">
    <property type="entry name" value="Amidase_domain"/>
</dbReference>
<dbReference type="PANTHER" id="PTHR30417:SF1">
    <property type="entry name" value="N-ACETYLMURAMOYL-L-ALANINE AMIDASE AMID"/>
    <property type="match status" value="1"/>
</dbReference>
<keyword evidence="8" id="KW-1185">Reference proteome</keyword>
<evidence type="ECO:0000256" key="3">
    <source>
        <dbReference type="ARBA" id="ARBA00011901"/>
    </source>
</evidence>
<dbReference type="Proteomes" id="UP000239181">
    <property type="component" value="Unassembled WGS sequence"/>
</dbReference>
<dbReference type="InterPro" id="IPR036365">
    <property type="entry name" value="PGBD-like_sf"/>
</dbReference>
<evidence type="ECO:0000256" key="5">
    <source>
        <dbReference type="ARBA" id="ARBA00023316"/>
    </source>
</evidence>
<dbReference type="GO" id="GO:0009253">
    <property type="term" value="P:peptidoglycan catabolic process"/>
    <property type="evidence" value="ECO:0007669"/>
    <property type="project" value="InterPro"/>
</dbReference>
<protein>
    <recommendedName>
        <fullName evidence="3">N-acetylmuramoyl-L-alanine amidase</fullName>
        <ecNumber evidence="3">3.5.1.28</ecNumber>
    </recommendedName>
</protein>
<dbReference type="EMBL" id="PDET01000009">
    <property type="protein sequence ID" value="PRD14748.1"/>
    <property type="molecule type" value="Genomic_DNA"/>
</dbReference>
<gene>
    <name evidence="7" type="ORF">CQW29_14670</name>
</gene>
<reference evidence="7 8" key="1">
    <citation type="submission" date="2017-10" db="EMBL/GenBank/DDBJ databases">
        <title>Draft genome of two endophytic bacteria isolated from 'guarana' Paullinia cupana (Mart.) Ducke.</title>
        <authorList>
            <person name="Siqueira K.A."/>
            <person name="Liotti R.G."/>
            <person name="Mendes T.A."/>
            <person name="Soares M.A."/>
        </authorList>
    </citation>
    <scope>NUCLEOTIDE SEQUENCE [LARGE SCALE GENOMIC DNA]</scope>
    <source>
        <strain evidence="7 8">342</strain>
    </source>
</reference>
<sequence length="282" mass="31476">MTPLSFIRPLLVLLAIYLLTSVTPQGLHEQKGYTVDTRQEAWGARPRIKVLVIHYTAGDFSPSLNTLTNHSVSAHYLLPASPPKYDGQPLVWRLVPESMLAWHAGISYWQGATRLNDTSIGIELENPGWRRVGKEMVFAPFPPSQMAALLPLARDIVQRYGIRPQDVVAHSDIAPMRKQDPGPMFPWQWLAEQGVGAWPDADRVAFYLGNRSPAQRVDKSKLLGLLASYGYEVTPQMTPYQQQVLIAAFQMHFRQSDYRGFADAETEAIASALIEKYGTGSG</sequence>
<dbReference type="RefSeq" id="WP_105593468.1">
    <property type="nucleotide sequence ID" value="NZ_PDET01000009.1"/>
</dbReference>
<dbReference type="InterPro" id="IPR036366">
    <property type="entry name" value="PGBDSf"/>
</dbReference>
<dbReference type="FunFam" id="3.40.80.10:FF:000003">
    <property type="entry name" value="N-acetylmuramoyl-L-alanine amidase"/>
    <property type="match status" value="1"/>
</dbReference>
<organism evidence="7 8">
    <name type="scientific">Pantoea coffeiphila</name>
    <dbReference type="NCBI Taxonomy" id="1465635"/>
    <lineage>
        <taxon>Bacteria</taxon>
        <taxon>Pseudomonadati</taxon>
        <taxon>Pseudomonadota</taxon>
        <taxon>Gammaproteobacteria</taxon>
        <taxon>Enterobacterales</taxon>
        <taxon>Erwiniaceae</taxon>
        <taxon>Pantoea</taxon>
    </lineage>
</organism>
<evidence type="ECO:0000313" key="7">
    <source>
        <dbReference type="EMBL" id="PRD14748.1"/>
    </source>
</evidence>
<dbReference type="Gene3D" id="1.10.101.10">
    <property type="entry name" value="PGBD-like superfamily/PGBD"/>
    <property type="match status" value="1"/>
</dbReference>
<accession>A0A2S9IAD5</accession>
<dbReference type="GO" id="GO:0008745">
    <property type="term" value="F:N-acetylmuramoyl-L-alanine amidase activity"/>
    <property type="evidence" value="ECO:0007669"/>
    <property type="project" value="UniProtKB-EC"/>
</dbReference>
<dbReference type="EC" id="3.5.1.28" evidence="3"/>
<dbReference type="SUPFAM" id="SSF47090">
    <property type="entry name" value="PGBD-like"/>
    <property type="match status" value="1"/>
</dbReference>
<proteinExistence type="inferred from homology"/>
<keyword evidence="4" id="KW-0378">Hydrolase</keyword>
<dbReference type="Gene3D" id="3.40.80.10">
    <property type="entry name" value="Peptidoglycan recognition protein-like"/>
    <property type="match status" value="1"/>
</dbReference>
<feature type="domain" description="N-acetylmuramoyl-L-alanine amidase" evidence="6">
    <location>
        <begin position="33"/>
        <end position="182"/>
    </location>
</feature>
<dbReference type="InterPro" id="IPR036505">
    <property type="entry name" value="Amidase/PGRP_sf"/>
</dbReference>
<dbReference type="SUPFAM" id="SSF55846">
    <property type="entry name" value="N-acetylmuramoyl-L-alanine amidase-like"/>
    <property type="match status" value="1"/>
</dbReference>
<dbReference type="GO" id="GO:0019867">
    <property type="term" value="C:outer membrane"/>
    <property type="evidence" value="ECO:0007669"/>
    <property type="project" value="TreeGrafter"/>
</dbReference>
<evidence type="ECO:0000256" key="1">
    <source>
        <dbReference type="ARBA" id="ARBA00001561"/>
    </source>
</evidence>
<keyword evidence="5" id="KW-0961">Cell wall biogenesis/degradation</keyword>